<dbReference type="GO" id="GO:0005634">
    <property type="term" value="C:nucleus"/>
    <property type="evidence" value="ECO:0007669"/>
    <property type="project" value="UniProtKB-SubCell"/>
</dbReference>
<dbReference type="CDD" id="cd03763">
    <property type="entry name" value="proteasome_beta_type_7"/>
    <property type="match status" value="1"/>
</dbReference>
<evidence type="ECO:0000256" key="3">
    <source>
        <dbReference type="ARBA" id="ARBA00012039"/>
    </source>
</evidence>
<dbReference type="InterPro" id="IPR024689">
    <property type="entry name" value="Proteasome_bsu_C"/>
</dbReference>
<comment type="catalytic activity">
    <reaction evidence="1">
        <text>Cleavage of peptide bonds with very broad specificity.</text>
        <dbReference type="EC" id="3.4.25.1"/>
    </reaction>
</comment>
<evidence type="ECO:0000256" key="9">
    <source>
        <dbReference type="ARBA" id="ARBA00023242"/>
    </source>
</evidence>
<dbReference type="AlphaFoldDB" id="A0A316UZK4"/>
<organism evidence="12 13">
    <name type="scientific">Jaminaea rosea</name>
    <dbReference type="NCBI Taxonomy" id="1569628"/>
    <lineage>
        <taxon>Eukaryota</taxon>
        <taxon>Fungi</taxon>
        <taxon>Dikarya</taxon>
        <taxon>Basidiomycota</taxon>
        <taxon>Ustilaginomycotina</taxon>
        <taxon>Exobasidiomycetes</taxon>
        <taxon>Microstromatales</taxon>
        <taxon>Microstromatales incertae sedis</taxon>
        <taxon>Jaminaea</taxon>
    </lineage>
</organism>
<accession>A0A316UZK4</accession>
<keyword evidence="4" id="KW-0963">Cytoplasm</keyword>
<dbReference type="EMBL" id="KZ819665">
    <property type="protein sequence ID" value="PWN28605.1"/>
    <property type="molecule type" value="Genomic_DNA"/>
</dbReference>
<dbReference type="GO" id="GO:0051603">
    <property type="term" value="P:proteolysis involved in protein catabolic process"/>
    <property type="evidence" value="ECO:0007669"/>
    <property type="project" value="InterPro"/>
</dbReference>
<dbReference type="PANTHER" id="PTHR32194:SF4">
    <property type="entry name" value="PROTEASOME SUBUNIT BETA TYPE-7"/>
    <property type="match status" value="1"/>
</dbReference>
<dbReference type="GO" id="GO:0004298">
    <property type="term" value="F:threonine-type endopeptidase activity"/>
    <property type="evidence" value="ECO:0007669"/>
    <property type="project" value="UniProtKB-KW"/>
</dbReference>
<sequence length="288" mass="30000">MAAPLNARPSASGFDFGSISRNHHLTTSGSVRPPKATSTGTTLAACRYPGGVVIGGDTRATEGPIVADPDCEKVHYLSPFIRCAGAGTAADTEMVTAEISSNLMLHELHTGRRPRVVTALTMLKQKLFQYQGNIGAALLLGGVDDSGCHLFSVAPHGSTDKLPFCAMGSGSLAAIAVLESGFKQDLTKDEAIALVSNAILGGIFNDLGSGSNVDISVITDQGTEYLRHHIMPNQRGPKEQKYLFPKGVTAYTKEAVYDMVVQEDILAVGNTGNVVPPAGGGEGMDTGA</sequence>
<dbReference type="Proteomes" id="UP000245884">
    <property type="component" value="Unassembled WGS sequence"/>
</dbReference>
<evidence type="ECO:0000256" key="2">
    <source>
        <dbReference type="ARBA" id="ARBA00004123"/>
    </source>
</evidence>
<keyword evidence="6" id="KW-0888">Threonine protease</keyword>
<dbReference type="SUPFAM" id="SSF56235">
    <property type="entry name" value="N-terminal nucleophile aminohydrolases (Ntn hydrolases)"/>
    <property type="match status" value="1"/>
</dbReference>
<dbReference type="GeneID" id="37027739"/>
<evidence type="ECO:0000256" key="8">
    <source>
        <dbReference type="ARBA" id="ARBA00022942"/>
    </source>
</evidence>
<evidence type="ECO:0000256" key="1">
    <source>
        <dbReference type="ARBA" id="ARBA00001198"/>
    </source>
</evidence>
<protein>
    <recommendedName>
        <fullName evidence="3">proteasome endopeptidase complex</fullName>
        <ecNumber evidence="3">3.4.25.1</ecNumber>
    </recommendedName>
</protein>
<evidence type="ECO:0000256" key="4">
    <source>
        <dbReference type="ARBA" id="ARBA00022490"/>
    </source>
</evidence>
<dbReference type="PROSITE" id="PS51476">
    <property type="entry name" value="PROTEASOME_BETA_2"/>
    <property type="match status" value="1"/>
</dbReference>
<evidence type="ECO:0000256" key="6">
    <source>
        <dbReference type="ARBA" id="ARBA00022698"/>
    </source>
</evidence>
<dbReference type="InterPro" id="IPR000243">
    <property type="entry name" value="Pept_T1A_subB"/>
</dbReference>
<reference evidence="12 13" key="1">
    <citation type="journal article" date="2018" name="Mol. Biol. Evol.">
        <title>Broad Genomic Sampling Reveals a Smut Pathogenic Ancestry of the Fungal Clade Ustilaginomycotina.</title>
        <authorList>
            <person name="Kijpornyongpan T."/>
            <person name="Mondo S.J."/>
            <person name="Barry K."/>
            <person name="Sandor L."/>
            <person name="Lee J."/>
            <person name="Lipzen A."/>
            <person name="Pangilinan J."/>
            <person name="LaButti K."/>
            <person name="Hainaut M."/>
            <person name="Henrissat B."/>
            <person name="Grigoriev I.V."/>
            <person name="Spatafora J.W."/>
            <person name="Aime M.C."/>
        </authorList>
    </citation>
    <scope>NUCLEOTIDE SEQUENCE [LARGE SCALE GENOMIC DNA]</scope>
    <source>
        <strain evidence="12 13">MCA 5214</strain>
    </source>
</reference>
<dbReference type="Gene3D" id="3.60.20.10">
    <property type="entry name" value="Glutamine Phosphoribosylpyrophosphate, subunit 1, domain 1"/>
    <property type="match status" value="1"/>
</dbReference>
<keyword evidence="5" id="KW-0645">Protease</keyword>
<dbReference type="Pfam" id="PF00227">
    <property type="entry name" value="Proteasome"/>
    <property type="match status" value="1"/>
</dbReference>
<dbReference type="EC" id="3.4.25.1" evidence="3"/>
<keyword evidence="7" id="KW-0378">Hydrolase</keyword>
<feature type="active site" description="Nucleophile" evidence="10">
    <location>
        <position position="41"/>
    </location>
</feature>
<evidence type="ECO:0000313" key="13">
    <source>
        <dbReference type="Proteomes" id="UP000245884"/>
    </source>
</evidence>
<keyword evidence="13" id="KW-1185">Reference proteome</keyword>
<dbReference type="InterPro" id="IPR023333">
    <property type="entry name" value="Proteasome_suB-type"/>
</dbReference>
<evidence type="ECO:0000313" key="12">
    <source>
        <dbReference type="EMBL" id="PWN28605.1"/>
    </source>
</evidence>
<dbReference type="PRINTS" id="PR00141">
    <property type="entry name" value="PROTEASOME"/>
</dbReference>
<proteinExistence type="predicted"/>
<dbReference type="PANTHER" id="PTHR32194">
    <property type="entry name" value="METALLOPROTEASE TLDD"/>
    <property type="match status" value="1"/>
</dbReference>
<gene>
    <name evidence="12" type="ORF">BDZ90DRAFT_231585</name>
</gene>
<evidence type="ECO:0000259" key="11">
    <source>
        <dbReference type="Pfam" id="PF12465"/>
    </source>
</evidence>
<dbReference type="GO" id="GO:0005737">
    <property type="term" value="C:cytoplasm"/>
    <property type="evidence" value="ECO:0007669"/>
    <property type="project" value="TreeGrafter"/>
</dbReference>
<dbReference type="Pfam" id="PF12465">
    <property type="entry name" value="Pr_beta_C"/>
    <property type="match status" value="1"/>
</dbReference>
<keyword evidence="9" id="KW-0539">Nucleus</keyword>
<dbReference type="InterPro" id="IPR029055">
    <property type="entry name" value="Ntn_hydrolases_N"/>
</dbReference>
<dbReference type="RefSeq" id="XP_025363217.1">
    <property type="nucleotide sequence ID" value="XM_025505916.1"/>
</dbReference>
<evidence type="ECO:0000256" key="10">
    <source>
        <dbReference type="PIRSR" id="PIRSR600243-1"/>
    </source>
</evidence>
<name>A0A316UZK4_9BASI</name>
<dbReference type="OrthoDB" id="429533at2759"/>
<comment type="subcellular location">
    <subcellularLocation>
        <location evidence="2">Nucleus</location>
    </subcellularLocation>
</comment>
<keyword evidence="8 12" id="KW-0647">Proteasome</keyword>
<feature type="domain" description="Proteasome beta subunit C-terminal" evidence="11">
    <location>
        <begin position="232"/>
        <end position="263"/>
    </location>
</feature>
<evidence type="ECO:0000256" key="7">
    <source>
        <dbReference type="ARBA" id="ARBA00022801"/>
    </source>
</evidence>
<evidence type="ECO:0000256" key="5">
    <source>
        <dbReference type="ARBA" id="ARBA00022670"/>
    </source>
</evidence>
<dbReference type="InterPro" id="IPR001353">
    <property type="entry name" value="Proteasome_sua/b"/>
</dbReference>
<dbReference type="GO" id="GO:0005839">
    <property type="term" value="C:proteasome core complex"/>
    <property type="evidence" value="ECO:0007669"/>
    <property type="project" value="InterPro"/>
</dbReference>
<dbReference type="STRING" id="1569628.A0A316UZK4"/>